<accession>A0A087TEU1</accession>
<dbReference type="PANTHER" id="PTHR10811">
    <property type="entry name" value="FRINGE-RELATED"/>
    <property type="match status" value="1"/>
</dbReference>
<dbReference type="Pfam" id="PF02434">
    <property type="entry name" value="Fringe"/>
    <property type="match status" value="2"/>
</dbReference>
<evidence type="ECO:0000256" key="6">
    <source>
        <dbReference type="ARBA" id="ARBA00022968"/>
    </source>
</evidence>
<evidence type="ECO:0000256" key="5">
    <source>
        <dbReference type="ARBA" id="ARBA00022692"/>
    </source>
</evidence>
<dbReference type="GO" id="GO:0012505">
    <property type="term" value="C:endomembrane system"/>
    <property type="evidence" value="ECO:0007669"/>
    <property type="project" value="UniProtKB-SubCell"/>
</dbReference>
<evidence type="ECO:0000313" key="12">
    <source>
        <dbReference type="EMBL" id="KFM63630.1"/>
    </source>
</evidence>
<dbReference type="InterPro" id="IPR003378">
    <property type="entry name" value="Fringe-like_glycosylTrfase"/>
</dbReference>
<evidence type="ECO:0000256" key="8">
    <source>
        <dbReference type="ARBA" id="ARBA00023136"/>
    </source>
</evidence>
<comment type="similarity">
    <text evidence="2">Belongs to the glycosyltransferase 31 family.</text>
</comment>
<keyword evidence="5" id="KW-0812">Transmembrane</keyword>
<sequence>MKLCLGFIFSYLSLTACMARVGFFILSQENSYHKKLALLKEKDIYSQVKNLNLVNATVYKTHQDLDIPVGHWIIYSLFEKISKLPEFSWIFFLEDTTAIDIEKLIEVFAKHNSSEDIFVGYALRDAEPTIIHHFASADKETSISYPHAAAGFFLSFSLIRRLASRLPMKKENMFSIDPKYELALVIWNEVAVKLIHEPRLCTIRKESCATWIQWEFPNCGQEVSSEKVHVAVKTCHKFHADRVKIVKSTWASDVEHLNIFSDVNDDSIPTIQLNVKNVPNGHCEKTLAIMRFYVVNRVPFEWLVIVDDDTLLSFRRVKKLLICYHPSENVALGERYGYSVTNGLGYDYLTGGAGMVFSAPTVKKLVETCQCPSIDSPDDMVIGICLKKLDIPVTHSPYFHQARPIDYSVDFLRPHKHVSFHKHWMVNPYNIYKDWLQEKSDKEQHTEFVHCQNGRGV</sequence>
<keyword evidence="7" id="KW-1133">Transmembrane helix</keyword>
<feature type="domain" description="Fringe-like glycosyltransferase" evidence="11">
    <location>
        <begin position="50"/>
        <end position="200"/>
    </location>
</feature>
<reference evidence="12 13" key="1">
    <citation type="submission" date="2013-11" db="EMBL/GenBank/DDBJ databases">
        <title>Genome sequencing of Stegodyphus mimosarum.</title>
        <authorList>
            <person name="Bechsgaard J."/>
        </authorList>
    </citation>
    <scope>NUCLEOTIDE SEQUENCE [LARGE SCALE GENOMIC DNA]</scope>
</reference>
<evidence type="ECO:0000256" key="3">
    <source>
        <dbReference type="ARBA" id="ARBA00022676"/>
    </source>
</evidence>
<dbReference type="FunFam" id="3.90.550.50:FF:000008">
    <property type="entry name" value="Beta-1,3-glucosyltransferase"/>
    <property type="match status" value="1"/>
</dbReference>
<protein>
    <submittedName>
        <fullName evidence="12">Beta-1,3-glucosyltransferase</fullName>
    </submittedName>
</protein>
<evidence type="ECO:0000256" key="10">
    <source>
        <dbReference type="SAM" id="SignalP"/>
    </source>
</evidence>
<feature type="domain" description="Fringe-like glycosyltransferase" evidence="11">
    <location>
        <begin position="222"/>
        <end position="432"/>
    </location>
</feature>
<evidence type="ECO:0000259" key="11">
    <source>
        <dbReference type="Pfam" id="PF02434"/>
    </source>
</evidence>
<keyword evidence="3" id="KW-0328">Glycosyltransferase</keyword>
<keyword evidence="4 12" id="KW-0808">Transferase</keyword>
<evidence type="ECO:0000256" key="2">
    <source>
        <dbReference type="ARBA" id="ARBA00008661"/>
    </source>
</evidence>
<evidence type="ECO:0000256" key="9">
    <source>
        <dbReference type="ARBA" id="ARBA00037847"/>
    </source>
</evidence>
<keyword evidence="10" id="KW-0732">Signal</keyword>
<name>A0A087TEU1_STEMI</name>
<gene>
    <name evidence="12" type="ORF">X975_16965</name>
</gene>
<comment type="subcellular location">
    <subcellularLocation>
        <location evidence="9">Endomembrane system</location>
        <topology evidence="9">Single-pass membrane protein</topology>
    </subcellularLocation>
    <subcellularLocation>
        <location evidence="1">Membrane</location>
        <topology evidence="1">Single-pass type II membrane protein</topology>
    </subcellularLocation>
</comment>
<dbReference type="AlphaFoldDB" id="A0A087TEU1"/>
<evidence type="ECO:0000256" key="7">
    <source>
        <dbReference type="ARBA" id="ARBA00022989"/>
    </source>
</evidence>
<proteinExistence type="inferred from homology"/>
<dbReference type="Proteomes" id="UP000054359">
    <property type="component" value="Unassembled WGS sequence"/>
</dbReference>
<evidence type="ECO:0000256" key="4">
    <source>
        <dbReference type="ARBA" id="ARBA00022679"/>
    </source>
</evidence>
<dbReference type="GO" id="GO:0016757">
    <property type="term" value="F:glycosyltransferase activity"/>
    <property type="evidence" value="ECO:0007669"/>
    <property type="project" value="UniProtKB-KW"/>
</dbReference>
<feature type="non-terminal residue" evidence="12">
    <location>
        <position position="457"/>
    </location>
</feature>
<dbReference type="OMA" id="CATYPRF"/>
<dbReference type="PROSITE" id="PS51257">
    <property type="entry name" value="PROKAR_LIPOPROTEIN"/>
    <property type="match status" value="1"/>
</dbReference>
<keyword evidence="8" id="KW-0472">Membrane</keyword>
<feature type="chain" id="PRO_5001829616" evidence="10">
    <location>
        <begin position="20"/>
        <end position="457"/>
    </location>
</feature>
<evidence type="ECO:0000313" key="13">
    <source>
        <dbReference type="Proteomes" id="UP000054359"/>
    </source>
</evidence>
<keyword evidence="6" id="KW-0735">Signal-anchor</keyword>
<dbReference type="EMBL" id="KK114889">
    <property type="protein sequence ID" value="KFM63630.1"/>
    <property type="molecule type" value="Genomic_DNA"/>
</dbReference>
<organism evidence="12 13">
    <name type="scientific">Stegodyphus mimosarum</name>
    <name type="common">African social velvet spider</name>
    <dbReference type="NCBI Taxonomy" id="407821"/>
    <lineage>
        <taxon>Eukaryota</taxon>
        <taxon>Metazoa</taxon>
        <taxon>Ecdysozoa</taxon>
        <taxon>Arthropoda</taxon>
        <taxon>Chelicerata</taxon>
        <taxon>Arachnida</taxon>
        <taxon>Araneae</taxon>
        <taxon>Araneomorphae</taxon>
        <taxon>Entelegynae</taxon>
        <taxon>Eresoidea</taxon>
        <taxon>Eresidae</taxon>
        <taxon>Stegodyphus</taxon>
    </lineage>
</organism>
<keyword evidence="13" id="KW-1185">Reference proteome</keyword>
<dbReference type="STRING" id="407821.A0A087TEU1"/>
<dbReference type="OrthoDB" id="421979at2759"/>
<dbReference type="Gene3D" id="3.90.550.50">
    <property type="match status" value="2"/>
</dbReference>
<evidence type="ECO:0000256" key="1">
    <source>
        <dbReference type="ARBA" id="ARBA00004606"/>
    </source>
</evidence>
<dbReference type="GO" id="GO:0016020">
    <property type="term" value="C:membrane"/>
    <property type="evidence" value="ECO:0007669"/>
    <property type="project" value="UniProtKB-SubCell"/>
</dbReference>
<feature type="signal peptide" evidence="10">
    <location>
        <begin position="1"/>
        <end position="19"/>
    </location>
</feature>